<reference evidence="2" key="1">
    <citation type="journal article" date="2020" name="mSystems">
        <title>Genome- and Community-Level Interaction Insights into Carbon Utilization and Element Cycling Functions of Hydrothermarchaeota in Hydrothermal Sediment.</title>
        <authorList>
            <person name="Zhou Z."/>
            <person name="Liu Y."/>
            <person name="Xu W."/>
            <person name="Pan J."/>
            <person name="Luo Z.H."/>
            <person name="Li M."/>
        </authorList>
    </citation>
    <scope>NUCLEOTIDE SEQUENCE [LARGE SCALE GENOMIC DNA]</scope>
    <source>
        <strain evidence="2">SpSt-70</strain>
    </source>
</reference>
<accession>A0A7C2CRI1</accession>
<organism evidence="2">
    <name type="scientific">Dictyoglomus thermophilum</name>
    <dbReference type="NCBI Taxonomy" id="14"/>
    <lineage>
        <taxon>Bacteria</taxon>
        <taxon>Pseudomonadati</taxon>
        <taxon>Dictyoglomota</taxon>
        <taxon>Dictyoglomia</taxon>
        <taxon>Dictyoglomales</taxon>
        <taxon>Dictyoglomaceae</taxon>
        <taxon>Dictyoglomus</taxon>
    </lineage>
</organism>
<comment type="caution">
    <text evidence="2">The sequence shown here is derived from an EMBL/GenBank/DDBJ whole genome shotgun (WGS) entry which is preliminary data.</text>
</comment>
<protein>
    <submittedName>
        <fullName evidence="2">Uncharacterized protein</fullName>
    </submittedName>
</protein>
<gene>
    <name evidence="2" type="ORF">ENU78_00355</name>
</gene>
<sequence length="246" mass="29165">MRFWWLTEFKFKINDRKYMKTEFTYFFILLLLALILWPSKTLDVNKYYIPDLFLIFSLSHFFFITYLSSLISSGNLLAEKEFKTLSLVRYSDFSIVNILLGRFLSTLLYILYLFIILFPFNLIISFTGSTNKILILYLLILIDSIPLIGLGLLWSTLINPALNWFSHWISYLAFIIIPFIFPSTFFFFPLNNILWLVGAENVLYVSVNFNPSKHLPVIILFYLLIFLISILIAQKRLKYYRGEKNK</sequence>
<dbReference type="AlphaFoldDB" id="A0A7C2CRI1"/>
<feature type="transmembrane region" description="Helical" evidence="1">
    <location>
        <begin position="99"/>
        <end position="122"/>
    </location>
</feature>
<feature type="transmembrane region" description="Helical" evidence="1">
    <location>
        <begin position="169"/>
        <end position="195"/>
    </location>
</feature>
<keyword evidence="1" id="KW-0472">Membrane</keyword>
<feature type="transmembrane region" description="Helical" evidence="1">
    <location>
        <begin position="52"/>
        <end position="78"/>
    </location>
</feature>
<dbReference type="EMBL" id="DTDV01000001">
    <property type="protein sequence ID" value="HGK22898.1"/>
    <property type="molecule type" value="Genomic_DNA"/>
</dbReference>
<keyword evidence="1" id="KW-1133">Transmembrane helix</keyword>
<evidence type="ECO:0000313" key="2">
    <source>
        <dbReference type="EMBL" id="HGK22898.1"/>
    </source>
</evidence>
<name>A0A7C2CRI1_DICTH</name>
<proteinExistence type="predicted"/>
<feature type="transmembrane region" description="Helical" evidence="1">
    <location>
        <begin position="215"/>
        <end position="233"/>
    </location>
</feature>
<feature type="transmembrane region" description="Helical" evidence="1">
    <location>
        <begin position="134"/>
        <end position="157"/>
    </location>
</feature>
<feature type="transmembrane region" description="Helical" evidence="1">
    <location>
        <begin position="21"/>
        <end position="40"/>
    </location>
</feature>
<keyword evidence="1" id="KW-0812">Transmembrane</keyword>
<evidence type="ECO:0000256" key="1">
    <source>
        <dbReference type="SAM" id="Phobius"/>
    </source>
</evidence>